<reference evidence="4 5" key="1">
    <citation type="submission" date="2019-05" db="EMBL/GenBank/DDBJ databases">
        <title>Genomes sequences of two Nocardia cyriacigeorgica environmental isolates, type strains Nocardia asteroides ATCC 19247 and Nocardia cyriacigeorgica DSM 44484.</title>
        <authorList>
            <person name="Vautrin F."/>
            <person name="Bergeron E."/>
            <person name="Dubost A."/>
            <person name="Abrouk D."/>
            <person name="Rodriguez Nava V."/>
            <person name="Pujic P."/>
        </authorList>
    </citation>
    <scope>NUCLEOTIDE SEQUENCE [LARGE SCALE GENOMIC DNA]</scope>
    <source>
        <strain evidence="4 5">EML 1456</strain>
    </source>
</reference>
<protein>
    <submittedName>
        <fullName evidence="4">Restriction endonuclease</fullName>
    </submittedName>
</protein>
<dbReference type="InterPro" id="IPR011856">
    <property type="entry name" value="tRNA_endonuc-like_dom_sf"/>
</dbReference>
<dbReference type="InterPro" id="IPR011335">
    <property type="entry name" value="Restrct_endonuc-II-like"/>
</dbReference>
<comment type="caution">
    <text evidence="4">The sequence shown here is derived from an EMBL/GenBank/DDBJ whole genome shotgun (WGS) entry which is preliminary data.</text>
</comment>
<dbReference type="SUPFAM" id="SSF52980">
    <property type="entry name" value="Restriction endonuclease-like"/>
    <property type="match status" value="1"/>
</dbReference>
<dbReference type="Pfam" id="PF04471">
    <property type="entry name" value="Mrr_cat"/>
    <property type="match status" value="1"/>
</dbReference>
<dbReference type="GO" id="GO:0009307">
    <property type="term" value="P:DNA restriction-modification system"/>
    <property type="evidence" value="ECO:0007669"/>
    <property type="project" value="InterPro"/>
</dbReference>
<sequence>MSIVSTPHDAERLAAQIMKDLGYKGVRLTNGGADGGIDVWSNTGIAQVKLHSKATGRPDLQRLRGALGPNSAQETLFFTFAGYSRFALEYADQVGMALFCYRLDGTYFAANNNAAKVIQRVRKAEALANKQVRRQKRLAAAEARYQRRQTRSEARAASPEWHLLLAVLYSIAAAAFFVSAVVGPSEPVPLSTRIAGSALAVLFAVGLCVCARWQYRKHRRLRETEAPPRAPYGDFPAEQSEHATADNSSNSVQAALDALAAAQAAIDASKRGTELKD</sequence>
<evidence type="ECO:0000256" key="1">
    <source>
        <dbReference type="SAM" id="MobiDB-lite"/>
    </source>
</evidence>
<keyword evidence="2" id="KW-0472">Membrane</keyword>
<keyword evidence="2" id="KW-1133">Transmembrane helix</keyword>
<evidence type="ECO:0000313" key="5">
    <source>
        <dbReference type="Proteomes" id="UP000308349"/>
    </source>
</evidence>
<name>A0A5R8P4E0_9NOCA</name>
<accession>A0A5R8P4E0</accession>
<keyword evidence="4" id="KW-0255">Endonuclease</keyword>
<dbReference type="InterPro" id="IPR007560">
    <property type="entry name" value="Restrct_endonuc_IV_Mrr"/>
</dbReference>
<keyword evidence="4" id="KW-0540">Nuclease</keyword>
<keyword evidence="2" id="KW-0812">Transmembrane</keyword>
<feature type="transmembrane region" description="Helical" evidence="2">
    <location>
        <begin position="194"/>
        <end position="213"/>
    </location>
</feature>
<evidence type="ECO:0000256" key="2">
    <source>
        <dbReference type="SAM" id="Phobius"/>
    </source>
</evidence>
<feature type="domain" description="Restriction endonuclease type IV Mrr" evidence="3">
    <location>
        <begin position="6"/>
        <end position="98"/>
    </location>
</feature>
<gene>
    <name evidence="4" type="ORF">FEK35_30570</name>
</gene>
<dbReference type="Proteomes" id="UP000308349">
    <property type="component" value="Unassembled WGS sequence"/>
</dbReference>
<organism evidence="4 5">
    <name type="scientific">Nocardia cyriacigeorgica</name>
    <dbReference type="NCBI Taxonomy" id="135487"/>
    <lineage>
        <taxon>Bacteria</taxon>
        <taxon>Bacillati</taxon>
        <taxon>Actinomycetota</taxon>
        <taxon>Actinomycetes</taxon>
        <taxon>Mycobacteriales</taxon>
        <taxon>Nocardiaceae</taxon>
        <taxon>Nocardia</taxon>
    </lineage>
</organism>
<dbReference type="GO" id="GO:0004519">
    <property type="term" value="F:endonuclease activity"/>
    <property type="evidence" value="ECO:0007669"/>
    <property type="project" value="UniProtKB-KW"/>
</dbReference>
<dbReference type="Gene3D" id="3.40.1350.10">
    <property type="match status" value="1"/>
</dbReference>
<dbReference type="AlphaFoldDB" id="A0A5R8P4E0"/>
<evidence type="ECO:0000259" key="3">
    <source>
        <dbReference type="Pfam" id="PF04471"/>
    </source>
</evidence>
<feature type="region of interest" description="Disordered" evidence="1">
    <location>
        <begin position="224"/>
        <end position="250"/>
    </location>
</feature>
<dbReference type="OrthoDB" id="3764233at2"/>
<dbReference type="GO" id="GO:0003677">
    <property type="term" value="F:DNA binding"/>
    <property type="evidence" value="ECO:0007669"/>
    <property type="project" value="InterPro"/>
</dbReference>
<dbReference type="RefSeq" id="WP_138459184.1">
    <property type="nucleotide sequence ID" value="NZ_JADLSC010000004.1"/>
</dbReference>
<dbReference type="EMBL" id="VBUU01000059">
    <property type="protein sequence ID" value="TLF92453.1"/>
    <property type="molecule type" value="Genomic_DNA"/>
</dbReference>
<evidence type="ECO:0000313" key="4">
    <source>
        <dbReference type="EMBL" id="TLF92453.1"/>
    </source>
</evidence>
<feature type="transmembrane region" description="Helical" evidence="2">
    <location>
        <begin position="161"/>
        <end position="182"/>
    </location>
</feature>
<proteinExistence type="predicted"/>
<keyword evidence="4" id="KW-0378">Hydrolase</keyword>